<dbReference type="PROSITE" id="PS50006">
    <property type="entry name" value="FHA_DOMAIN"/>
    <property type="match status" value="1"/>
</dbReference>
<dbReference type="Gene3D" id="2.60.200.20">
    <property type="match status" value="1"/>
</dbReference>
<proteinExistence type="predicted"/>
<name>A0AA96WL00_9CYAN</name>
<sequence>MNAENHQTHKLIIEDSKGQEEYTLEEPIYSIGRDPSCDIRLSSFFVSRHHATLVRSTDEAGGYCYRIVDGNLKGKVSANGLLINGRRAQSHDLKNQDKIIFGPQVQAIYYRMEREKMTTVPPDEFDEVTLISPNSLTEEDTADSMG</sequence>
<dbReference type="InterPro" id="IPR008984">
    <property type="entry name" value="SMAD_FHA_dom_sf"/>
</dbReference>
<evidence type="ECO:0000259" key="1">
    <source>
        <dbReference type="PROSITE" id="PS50006"/>
    </source>
</evidence>
<dbReference type="Pfam" id="PF00498">
    <property type="entry name" value="FHA"/>
    <property type="match status" value="1"/>
</dbReference>
<dbReference type="AlphaFoldDB" id="A0AA96WL00"/>
<dbReference type="SMART" id="SM00240">
    <property type="entry name" value="FHA"/>
    <property type="match status" value="1"/>
</dbReference>
<dbReference type="SUPFAM" id="SSF49879">
    <property type="entry name" value="SMAD/FHA domain"/>
    <property type="match status" value="1"/>
</dbReference>
<feature type="domain" description="FHA" evidence="1">
    <location>
        <begin position="29"/>
        <end position="88"/>
    </location>
</feature>
<gene>
    <name evidence="2" type="ORF">HJG54_10635</name>
</gene>
<dbReference type="EMBL" id="CP053586">
    <property type="protein sequence ID" value="WNZ23261.1"/>
    <property type="molecule type" value="Genomic_DNA"/>
</dbReference>
<organism evidence="2">
    <name type="scientific">Leptolyngbya sp. NK1-12</name>
    <dbReference type="NCBI Taxonomy" id="2547451"/>
    <lineage>
        <taxon>Bacteria</taxon>
        <taxon>Bacillati</taxon>
        <taxon>Cyanobacteriota</taxon>
        <taxon>Cyanophyceae</taxon>
        <taxon>Leptolyngbyales</taxon>
        <taxon>Leptolyngbyaceae</taxon>
        <taxon>Leptolyngbya group</taxon>
        <taxon>Leptolyngbya</taxon>
    </lineage>
</organism>
<reference evidence="2" key="1">
    <citation type="submission" date="2020-05" db="EMBL/GenBank/DDBJ databases">
        <authorList>
            <person name="Zhu T."/>
            <person name="Keshari N."/>
            <person name="Lu X."/>
        </authorList>
    </citation>
    <scope>NUCLEOTIDE SEQUENCE</scope>
    <source>
        <strain evidence="2">NK1-12</strain>
    </source>
</reference>
<accession>A0AA96WL00</accession>
<dbReference type="InterPro" id="IPR000253">
    <property type="entry name" value="FHA_dom"/>
</dbReference>
<protein>
    <submittedName>
        <fullName evidence="2">FHA domain-containing protein</fullName>
    </submittedName>
</protein>
<dbReference type="RefSeq" id="WP_036004522.1">
    <property type="nucleotide sequence ID" value="NZ_CP053586.1"/>
</dbReference>
<evidence type="ECO:0000313" key="2">
    <source>
        <dbReference type="EMBL" id="WNZ23261.1"/>
    </source>
</evidence>